<sequence length="93" mass="9568">MNNVTAAYIPLSFSPSLTAITTTTTAAAANTPSTADAAAAENAPPPSLAAEHIPQPTHRPTHRPLLLAEAGCLQLGTGGDSTSCIFGWKQQQR</sequence>
<dbReference type="AlphaFoldDB" id="F2ULQ2"/>
<evidence type="ECO:0000256" key="1">
    <source>
        <dbReference type="SAM" id="MobiDB-lite"/>
    </source>
</evidence>
<feature type="region of interest" description="Disordered" evidence="1">
    <location>
        <begin position="26"/>
        <end position="63"/>
    </location>
</feature>
<dbReference type="GeneID" id="16070282"/>
<dbReference type="RefSeq" id="XP_004989727.1">
    <property type="nucleotide sequence ID" value="XM_004989670.1"/>
</dbReference>
<keyword evidence="3" id="KW-1185">Reference proteome</keyword>
<dbReference type="InParanoid" id="F2ULQ2"/>
<reference evidence="2" key="1">
    <citation type="submission" date="2009-08" db="EMBL/GenBank/DDBJ databases">
        <title>Annotation of Salpingoeca rosetta.</title>
        <authorList>
            <consortium name="The Broad Institute Genome Sequencing Platform"/>
            <person name="Russ C."/>
            <person name="Cuomo C."/>
            <person name="Burger G."/>
            <person name="Gray M.W."/>
            <person name="Holland P.W.H."/>
            <person name="King N."/>
            <person name="Lang F.B.F."/>
            <person name="Roger A.J."/>
            <person name="Ruiz-Trillo I."/>
            <person name="Young S.K."/>
            <person name="Zeng Q."/>
            <person name="Gargeya S."/>
            <person name="Alvarado L."/>
            <person name="Berlin A."/>
            <person name="Chapman S.B."/>
            <person name="Chen Z."/>
            <person name="Freedman E."/>
            <person name="Gellesch M."/>
            <person name="Goldberg J."/>
            <person name="Griggs A."/>
            <person name="Gujja S."/>
            <person name="Heilman E."/>
            <person name="Heiman D."/>
            <person name="Howarth C."/>
            <person name="Mehta T."/>
            <person name="Neiman D."/>
            <person name="Pearson M."/>
            <person name="Roberts A."/>
            <person name="Saif S."/>
            <person name="Shea T."/>
            <person name="Shenoy N."/>
            <person name="Sisk P."/>
            <person name="Stolte C."/>
            <person name="Sykes S."/>
            <person name="White J."/>
            <person name="Yandava C."/>
            <person name="Haas B."/>
            <person name="Nusbaum C."/>
            <person name="Birren B."/>
        </authorList>
    </citation>
    <scope>NUCLEOTIDE SEQUENCE [LARGE SCALE GENOMIC DNA]</scope>
    <source>
        <strain evidence="2">ATCC 50818</strain>
    </source>
</reference>
<accession>F2ULQ2</accession>
<feature type="compositionally biased region" description="Low complexity" evidence="1">
    <location>
        <begin position="26"/>
        <end position="42"/>
    </location>
</feature>
<proteinExistence type="predicted"/>
<evidence type="ECO:0000313" key="2">
    <source>
        <dbReference type="EMBL" id="EGD78051.1"/>
    </source>
</evidence>
<dbReference type="EMBL" id="GL832981">
    <property type="protein sequence ID" value="EGD78051.1"/>
    <property type="molecule type" value="Genomic_DNA"/>
</dbReference>
<evidence type="ECO:0000313" key="3">
    <source>
        <dbReference type="Proteomes" id="UP000007799"/>
    </source>
</evidence>
<dbReference type="KEGG" id="sre:PTSG_12811"/>
<gene>
    <name evidence="2" type="ORF">PTSG_12811</name>
</gene>
<name>F2ULQ2_SALR5</name>
<organism evidence="3">
    <name type="scientific">Salpingoeca rosetta (strain ATCC 50818 / BSB-021)</name>
    <dbReference type="NCBI Taxonomy" id="946362"/>
    <lineage>
        <taxon>Eukaryota</taxon>
        <taxon>Choanoflagellata</taxon>
        <taxon>Craspedida</taxon>
        <taxon>Salpingoecidae</taxon>
        <taxon>Salpingoeca</taxon>
    </lineage>
</organism>
<dbReference type="Proteomes" id="UP000007799">
    <property type="component" value="Unassembled WGS sequence"/>
</dbReference>
<protein>
    <submittedName>
        <fullName evidence="2">Uncharacterized protein</fullName>
    </submittedName>
</protein>